<dbReference type="SMART" id="SM00796">
    <property type="entry name" value="AHS1"/>
    <property type="match status" value="1"/>
</dbReference>
<evidence type="ECO:0000256" key="1">
    <source>
        <dbReference type="ARBA" id="ARBA00022741"/>
    </source>
</evidence>
<keyword evidence="1" id="KW-0547">Nucleotide-binding</keyword>
<sequence>MDVQPLGDRAIRIGFGEEITLQTQQKIAVAAKVLEEANLDSVEHWIPGYTALTVLYDPVIQSYSQIKDLLVEHLKDVPQTTINYGRLITIPVCYGGNYGPDLTYVANYHQLTEREVIDLHSEPIYPIYMIGFSPGFPYLGGLNEQLQTPRLEQPREQVKAGSVGIGGKQTGIYPIQTPGGWQIIGRTPAPLFQKEKERPSILEAGSFLKFTPIGDGEFRRLAHLVAENRFEWQIEHYHGKRDGEGFYC</sequence>
<dbReference type="Proteomes" id="UP000297014">
    <property type="component" value="Unassembled WGS sequence"/>
</dbReference>
<evidence type="ECO:0000313" key="5">
    <source>
        <dbReference type="EMBL" id="THG88438.1"/>
    </source>
</evidence>
<dbReference type="SUPFAM" id="SSF50891">
    <property type="entry name" value="Cyclophilin-like"/>
    <property type="match status" value="1"/>
</dbReference>
<dbReference type="InterPro" id="IPR029000">
    <property type="entry name" value="Cyclophilin-like_dom_sf"/>
</dbReference>
<name>A0A4S4JTI4_ALKAL</name>
<dbReference type="NCBIfam" id="TIGR00370">
    <property type="entry name" value="5-oxoprolinase subunit PxpB"/>
    <property type="match status" value="1"/>
</dbReference>
<dbReference type="Gene3D" id="3.30.1360.40">
    <property type="match status" value="1"/>
</dbReference>
<organism evidence="5 6">
    <name type="scientific">Alkalihalobacillus alcalophilus ATCC 27647 = CGMCC 1.3604</name>
    <dbReference type="NCBI Taxonomy" id="1218173"/>
    <lineage>
        <taxon>Bacteria</taxon>
        <taxon>Bacillati</taxon>
        <taxon>Bacillota</taxon>
        <taxon>Bacilli</taxon>
        <taxon>Bacillales</taxon>
        <taxon>Bacillaceae</taxon>
        <taxon>Alkalihalobacillus</taxon>
    </lineage>
</organism>
<feature type="domain" description="Carboxyltransferase" evidence="4">
    <location>
        <begin position="1"/>
        <end position="202"/>
    </location>
</feature>
<protein>
    <submittedName>
        <fullName evidence="5">Kinase</fullName>
    </submittedName>
</protein>
<dbReference type="PANTHER" id="PTHR34698">
    <property type="entry name" value="5-OXOPROLINASE SUBUNIT B"/>
    <property type="match status" value="1"/>
</dbReference>
<dbReference type="InterPro" id="IPR010016">
    <property type="entry name" value="PxpB"/>
</dbReference>
<dbReference type="GO" id="GO:0016301">
    <property type="term" value="F:kinase activity"/>
    <property type="evidence" value="ECO:0007669"/>
    <property type="project" value="UniProtKB-KW"/>
</dbReference>
<evidence type="ECO:0000313" key="6">
    <source>
        <dbReference type="Proteomes" id="UP000297014"/>
    </source>
</evidence>
<gene>
    <name evidence="5" type="ORF">AJ85_03450</name>
</gene>
<dbReference type="EMBL" id="JALP01000386">
    <property type="protein sequence ID" value="THG88438.1"/>
    <property type="molecule type" value="Genomic_DNA"/>
</dbReference>
<comment type="caution">
    <text evidence="5">The sequence shown here is derived from an EMBL/GenBank/DDBJ whole genome shotgun (WGS) entry which is preliminary data.</text>
</comment>
<reference evidence="5 6" key="1">
    <citation type="submission" date="2014-01" db="EMBL/GenBank/DDBJ databases">
        <title>Draft genome sequencing of Bacillus alcalophilus CGMCC 1.3604.</title>
        <authorList>
            <person name="Yang J."/>
            <person name="Diao L."/>
            <person name="Yang S."/>
        </authorList>
    </citation>
    <scope>NUCLEOTIDE SEQUENCE [LARGE SCALE GENOMIC DNA]</scope>
    <source>
        <strain evidence="5 6">CGMCC 1.3604</strain>
    </source>
</reference>
<dbReference type="Gene3D" id="2.40.100.10">
    <property type="entry name" value="Cyclophilin-like"/>
    <property type="match status" value="1"/>
</dbReference>
<evidence type="ECO:0000256" key="2">
    <source>
        <dbReference type="ARBA" id="ARBA00022801"/>
    </source>
</evidence>
<evidence type="ECO:0000259" key="4">
    <source>
        <dbReference type="SMART" id="SM00796"/>
    </source>
</evidence>
<keyword evidence="5" id="KW-0418">Kinase</keyword>
<dbReference type="GO" id="GO:0016787">
    <property type="term" value="F:hydrolase activity"/>
    <property type="evidence" value="ECO:0007669"/>
    <property type="project" value="UniProtKB-KW"/>
</dbReference>
<dbReference type="Pfam" id="PF02682">
    <property type="entry name" value="CT_C_D"/>
    <property type="match status" value="1"/>
</dbReference>
<proteinExistence type="predicted"/>
<dbReference type="PANTHER" id="PTHR34698:SF2">
    <property type="entry name" value="5-OXOPROLINASE SUBUNIT B"/>
    <property type="match status" value="1"/>
</dbReference>
<accession>A0A4S4JTI4</accession>
<dbReference type="InterPro" id="IPR003833">
    <property type="entry name" value="CT_C_D"/>
</dbReference>
<dbReference type="AlphaFoldDB" id="A0A4S4JTI4"/>
<dbReference type="OrthoDB" id="9778567at2"/>
<keyword evidence="3" id="KW-0067">ATP-binding</keyword>
<dbReference type="GO" id="GO:0005524">
    <property type="term" value="F:ATP binding"/>
    <property type="evidence" value="ECO:0007669"/>
    <property type="project" value="UniProtKB-KW"/>
</dbReference>
<keyword evidence="2" id="KW-0378">Hydrolase</keyword>
<dbReference type="SUPFAM" id="SSF160467">
    <property type="entry name" value="PH0987 N-terminal domain-like"/>
    <property type="match status" value="1"/>
</dbReference>
<evidence type="ECO:0000256" key="3">
    <source>
        <dbReference type="ARBA" id="ARBA00022840"/>
    </source>
</evidence>
<keyword evidence="5" id="KW-0808">Transferase</keyword>